<comment type="caution">
    <text evidence="3">The sequence shown here is derived from an EMBL/GenBank/DDBJ whole genome shotgun (WGS) entry which is preliminary data.</text>
</comment>
<accession>A0A1R3JLD5</accession>
<evidence type="ECO:0000313" key="4">
    <source>
        <dbReference type="Proteomes" id="UP000188268"/>
    </source>
</evidence>
<reference evidence="3 4" key="1">
    <citation type="submission" date="2013-09" db="EMBL/GenBank/DDBJ databases">
        <title>Corchorus capsularis genome sequencing.</title>
        <authorList>
            <person name="Alam M."/>
            <person name="Haque M.S."/>
            <person name="Islam M.S."/>
            <person name="Emdad E.M."/>
            <person name="Islam M.M."/>
            <person name="Ahmed B."/>
            <person name="Halim A."/>
            <person name="Hossen Q.M.M."/>
            <person name="Hossain M.Z."/>
            <person name="Ahmed R."/>
            <person name="Khan M.M."/>
            <person name="Islam R."/>
            <person name="Rashid M.M."/>
            <person name="Khan S.A."/>
            <person name="Rahman M.S."/>
            <person name="Alam M."/>
        </authorList>
    </citation>
    <scope>NUCLEOTIDE SEQUENCE [LARGE SCALE GENOMIC DNA]</scope>
    <source>
        <strain evidence="4">cv. CVL-1</strain>
        <tissue evidence="3">Whole seedling</tissue>
    </source>
</reference>
<feature type="compositionally biased region" description="Basic and acidic residues" evidence="1">
    <location>
        <begin position="778"/>
        <end position="796"/>
    </location>
</feature>
<feature type="region of interest" description="Disordered" evidence="1">
    <location>
        <begin position="925"/>
        <end position="995"/>
    </location>
</feature>
<dbReference type="EMBL" id="AWWV01007620">
    <property type="protein sequence ID" value="OMO95625.1"/>
    <property type="molecule type" value="Genomic_DNA"/>
</dbReference>
<feature type="region of interest" description="Disordered" evidence="1">
    <location>
        <begin position="778"/>
        <end position="814"/>
    </location>
</feature>
<feature type="region of interest" description="Disordered" evidence="1">
    <location>
        <begin position="410"/>
        <end position="465"/>
    </location>
</feature>
<evidence type="ECO:0000259" key="2">
    <source>
        <dbReference type="Pfam" id="PF03732"/>
    </source>
</evidence>
<evidence type="ECO:0000313" key="3">
    <source>
        <dbReference type="EMBL" id="OMO95625.1"/>
    </source>
</evidence>
<dbReference type="Gene3D" id="2.40.70.10">
    <property type="entry name" value="Acid Proteases"/>
    <property type="match status" value="1"/>
</dbReference>
<dbReference type="AlphaFoldDB" id="A0A1R3JLD5"/>
<dbReference type="Proteomes" id="UP000188268">
    <property type="component" value="Unassembled WGS sequence"/>
</dbReference>
<keyword evidence="4" id="KW-1185">Reference proteome</keyword>
<proteinExistence type="predicted"/>
<evidence type="ECO:0000256" key="1">
    <source>
        <dbReference type="SAM" id="MobiDB-lite"/>
    </source>
</evidence>
<gene>
    <name evidence="3" type="ORF">CCACVL1_05352</name>
</gene>
<name>A0A1R3JLD5_COCAP</name>
<organism evidence="3 4">
    <name type="scientific">Corchorus capsularis</name>
    <name type="common">Jute</name>
    <dbReference type="NCBI Taxonomy" id="210143"/>
    <lineage>
        <taxon>Eukaryota</taxon>
        <taxon>Viridiplantae</taxon>
        <taxon>Streptophyta</taxon>
        <taxon>Embryophyta</taxon>
        <taxon>Tracheophyta</taxon>
        <taxon>Spermatophyta</taxon>
        <taxon>Magnoliopsida</taxon>
        <taxon>eudicotyledons</taxon>
        <taxon>Gunneridae</taxon>
        <taxon>Pentapetalae</taxon>
        <taxon>rosids</taxon>
        <taxon>malvids</taxon>
        <taxon>Malvales</taxon>
        <taxon>Malvaceae</taxon>
        <taxon>Grewioideae</taxon>
        <taxon>Apeibeae</taxon>
        <taxon>Corchorus</taxon>
    </lineage>
</organism>
<dbReference type="Gramene" id="OMO95625">
    <property type="protein sequence ID" value="OMO95625"/>
    <property type="gene ID" value="CCACVL1_05352"/>
</dbReference>
<feature type="compositionally biased region" description="Polar residues" evidence="1">
    <location>
        <begin position="410"/>
        <end position="422"/>
    </location>
</feature>
<sequence length="1074" mass="120569">MDPANPHFPPMEQLPQEARRLIFILEDFLQMSYPVVNDNIPAPILGRPIMAEITRLIIAYHFGTTIQSIRTQTGILEWIGLDHDDLPTTKRIVSQLQQPKILKALCDSGLANFRLPILNIDIQNPKTPVVNLQQSEHNFTIQSTDKVAYIFTASNIIQAKIGLRTEFNLILETLSYSVGFHFGRPDNLSELSTASVPFNYPIDVTILYYNVRGANLASFRTHPGSLIVEYEPDILIMTETRMGNLEGHEIGAAIGCNQIVVVNSTNYSGALWLFSNMTAVSIEEILRTRASLTINLLGVQKFSDMRERQIALLTDLFHANFSNVPRVCATLEDNKQGVNAVGLQGAYQRKPEPYWRPEQPSQQYGNQGNFQGRPNFQRPNFQTSQAIELQQIKEAMEMMRKQISQLASDLSDLKTQGQQRIPSQPKVPPREDVSAISLRSGKELQDPYPNLTAHQQEEGEPNYTKEDKLQVPAEIKIEDEPNNKGAAPIEDSNKHDAVIQPKGKGVCDFIKPKTDSNLIPFQSRLKKSKKEDDDQDILEIFRKVEVNIPLLDAIQQILNYAKFLKQLCTNKKRLQGKVSAGANVFAVLQKSLPPKCKDPADGSLVYPKGVLENILIKVEHLIFPIDIFIMDMEYSKDQCPLLLGRPFLKTSHTKIDVFNGSLTMEFDGEVIHPRISSQVPLKSNNFVYVISSKFVKKGAIEDSSSTKPDRISKGRQRIMDIRQLYNETFHQFWRRFKQLCVDCPDHGFKEEILIQFFYGGLGLKDRVLVDSFNESSTSHEKRDRAKETKKEPEVNNKEVQPPLKIDQPSNSTKKHDIDLEHRAKVASILQRKVENFPQFWQRFKKLCAAHPHHGYDQRRLVQIFYQGLRASDRLSVDTLIYIPLFDHNTADIYEIMENFAQMITNTSKEAAQGLSPVKPVPHKPVCPAATWPSTSHGRPTPAKASQACATSNLAAPNPATPEPHVRTPPADAVPPARSSQATAAPSVPPAQPCSALSASSAHLPMSCHAMSALAVPPARSVPVMQASCRDTTAPCPALSAHHARPLPSHPRTIPSHYEPLPRHPKSQPYHRRTL</sequence>
<dbReference type="PANTHER" id="PTHR33223:SF11">
    <property type="entry name" value="ELEMENT PROTEIN, PUTATIVE-RELATED"/>
    <property type="match status" value="1"/>
</dbReference>
<dbReference type="PANTHER" id="PTHR33223">
    <property type="entry name" value="CCHC-TYPE DOMAIN-CONTAINING PROTEIN"/>
    <property type="match status" value="1"/>
</dbReference>
<dbReference type="InterPro" id="IPR005162">
    <property type="entry name" value="Retrotrans_gag_dom"/>
</dbReference>
<feature type="compositionally biased region" description="Basic residues" evidence="1">
    <location>
        <begin position="1062"/>
        <end position="1074"/>
    </location>
</feature>
<protein>
    <submittedName>
        <fullName evidence="3">Retrotransposon gag protein</fullName>
    </submittedName>
</protein>
<feature type="domain" description="Retrotransposon gag" evidence="2">
    <location>
        <begin position="709"/>
        <end position="761"/>
    </location>
</feature>
<dbReference type="OrthoDB" id="10485965at2759"/>
<dbReference type="STRING" id="210143.A0A1R3JLD5"/>
<feature type="region of interest" description="Disordered" evidence="1">
    <location>
        <begin position="1039"/>
        <end position="1074"/>
    </location>
</feature>
<dbReference type="InterPro" id="IPR021109">
    <property type="entry name" value="Peptidase_aspartic_dom_sf"/>
</dbReference>
<dbReference type="Pfam" id="PF03732">
    <property type="entry name" value="Retrotrans_gag"/>
    <property type="match status" value="1"/>
</dbReference>